<sequence length="816" mass="90107">MNSSSPQSSSSTSEVWIYLFIAIGATSAALTWFRHGGLFRLEHRVRQGIMHLPWWIDALVFLGLVGLPTAWAWIRLSGRRQRGRAMTHLHIQQGPDDVADPVQVTGLWDSVADALRPRYLGWLWGTPAVTFSLERMAATQPMTIAVTLPTRWVETVTGIMQSTYPHVRVVPTDRCAPTAMMSHSTQLSLRSGWDLPLRSQRDYTVHAMESVISAWDRTPGVGIWQAVLVPWPPRPIKKVIRRREAYANARDWGTTGTGAAGTAAAKEAAAAIEAAGHGWFRVELRMATSSRELAQAAVGGMAQAAGQNAFRAHTVWLFKGLWRRWFAAYLPSVGLFGWMILSAISLASVLALPSGRLRTASLNRHPVRRQPVPATLPDATPTDALVTGADEPDRRIGIAESDRRYNILAIGTQGSGKSTILQRAFLADIQRPDKMVVLIDTKGDLAHWALGACPPDRRVTYFAPGDPDNCWGLNPLADPGAADLIALDLVDTFRQIFGAEAVGNKSAEYFSNAILAALHRPTGTPTLMDVYRILTDSEARDAAIDGIQDPFVKAYWTQTFAQQQTADPRFTASSLSPILNKLNQFLSIRAIRRTIAERPQVLQLDTVIAQKGVLIADLSKHTVTEAGANLLAALLVASLWHAILHQGQQSLGERVPVSIIADEAANYLTPSYQRLLAEGRAFGAQSTVALQFLKQIPDPALREALWDLCQQNFLFQTRDPEDADRFAKASMRTFLNQFNREQTNQAVYLFDPRDFAQLPIHHCVAALKQDGIPQPPFLAKTIAEDGYRAEWAYHHRGRNTMTDAEKAVTVAKEVEF</sequence>
<dbReference type="RefSeq" id="WP_169099664.1">
    <property type="nucleotide sequence ID" value="NZ_JABBVZ010000034.1"/>
</dbReference>
<reference evidence="2 3" key="1">
    <citation type="submission" date="2020-04" db="EMBL/GenBank/DDBJ databases">
        <authorList>
            <person name="Zhang R."/>
            <person name="Schippers A."/>
        </authorList>
    </citation>
    <scope>NUCLEOTIDE SEQUENCE [LARGE SCALE GENOMIC DNA]</scope>
    <source>
        <strain evidence="2 3">DSM 109850</strain>
    </source>
</reference>
<proteinExistence type="predicted"/>
<keyword evidence="1" id="KW-1133">Transmembrane helix</keyword>
<evidence type="ECO:0008006" key="4">
    <source>
        <dbReference type="Google" id="ProtNLM"/>
    </source>
</evidence>
<organism evidence="2 3">
    <name type="scientific">Sulfobacillus harzensis</name>
    <dbReference type="NCBI Taxonomy" id="2729629"/>
    <lineage>
        <taxon>Bacteria</taxon>
        <taxon>Bacillati</taxon>
        <taxon>Bacillota</taxon>
        <taxon>Clostridia</taxon>
        <taxon>Eubacteriales</taxon>
        <taxon>Clostridiales Family XVII. Incertae Sedis</taxon>
        <taxon>Sulfobacillus</taxon>
    </lineage>
</organism>
<dbReference type="InterPro" id="IPR051162">
    <property type="entry name" value="T4SS_component"/>
</dbReference>
<feature type="transmembrane region" description="Helical" evidence="1">
    <location>
        <begin position="326"/>
        <end position="352"/>
    </location>
</feature>
<dbReference type="InterPro" id="IPR027417">
    <property type="entry name" value="P-loop_NTPase"/>
</dbReference>
<accession>A0A7Y0L459</accession>
<dbReference type="CDD" id="cd01127">
    <property type="entry name" value="TrwB_TraG_TraD_VirD4"/>
    <property type="match status" value="1"/>
</dbReference>
<name>A0A7Y0L459_9FIRM</name>
<protein>
    <recommendedName>
        <fullName evidence="4">Type IV secretion system coupling protein TraD DNA-binding domain-containing protein</fullName>
    </recommendedName>
</protein>
<feature type="transmembrane region" description="Helical" evidence="1">
    <location>
        <begin position="54"/>
        <end position="74"/>
    </location>
</feature>
<dbReference type="Gene3D" id="3.40.50.300">
    <property type="entry name" value="P-loop containing nucleotide triphosphate hydrolases"/>
    <property type="match status" value="2"/>
</dbReference>
<keyword evidence="1" id="KW-0472">Membrane</keyword>
<dbReference type="PANTHER" id="PTHR30121:SF11">
    <property type="entry name" value="AAA+ ATPASE DOMAIN-CONTAINING PROTEIN"/>
    <property type="match status" value="1"/>
</dbReference>
<evidence type="ECO:0000256" key="1">
    <source>
        <dbReference type="SAM" id="Phobius"/>
    </source>
</evidence>
<evidence type="ECO:0000313" key="2">
    <source>
        <dbReference type="EMBL" id="NMP22900.1"/>
    </source>
</evidence>
<keyword evidence="1" id="KW-0812">Transmembrane</keyword>
<evidence type="ECO:0000313" key="3">
    <source>
        <dbReference type="Proteomes" id="UP000533476"/>
    </source>
</evidence>
<comment type="caution">
    <text evidence="2">The sequence shown here is derived from an EMBL/GenBank/DDBJ whole genome shotgun (WGS) entry which is preliminary data.</text>
</comment>
<dbReference type="AlphaFoldDB" id="A0A7Y0L459"/>
<dbReference type="Proteomes" id="UP000533476">
    <property type="component" value="Unassembled WGS sequence"/>
</dbReference>
<dbReference type="SUPFAM" id="SSF52540">
    <property type="entry name" value="P-loop containing nucleoside triphosphate hydrolases"/>
    <property type="match status" value="1"/>
</dbReference>
<dbReference type="PANTHER" id="PTHR30121">
    <property type="entry name" value="UNCHARACTERIZED PROTEIN YJGR-RELATED"/>
    <property type="match status" value="1"/>
</dbReference>
<keyword evidence="3" id="KW-1185">Reference proteome</keyword>
<feature type="transmembrane region" description="Helical" evidence="1">
    <location>
        <begin position="15"/>
        <end position="34"/>
    </location>
</feature>
<dbReference type="EMBL" id="JABBVZ010000034">
    <property type="protein sequence ID" value="NMP22900.1"/>
    <property type="molecule type" value="Genomic_DNA"/>
</dbReference>
<gene>
    <name evidence="2" type="ORF">HIJ39_11125</name>
</gene>